<comment type="caution">
    <text evidence="1">The sequence shown here is derived from an EMBL/GenBank/DDBJ whole genome shotgun (WGS) entry which is preliminary data.</text>
</comment>
<organism evidence="1">
    <name type="scientific">Thermomicrobium roseum</name>
    <dbReference type="NCBI Taxonomy" id="500"/>
    <lineage>
        <taxon>Bacteria</taxon>
        <taxon>Pseudomonadati</taxon>
        <taxon>Thermomicrobiota</taxon>
        <taxon>Thermomicrobia</taxon>
        <taxon>Thermomicrobiales</taxon>
        <taxon>Thermomicrobiaceae</taxon>
        <taxon>Thermomicrobium</taxon>
    </lineage>
</organism>
<accession>A0A7C2BEV3</accession>
<dbReference type="AlphaFoldDB" id="A0A7C2BEV3"/>
<dbReference type="EMBL" id="DSJL01000011">
    <property type="protein sequence ID" value="HEF66387.1"/>
    <property type="molecule type" value="Genomic_DNA"/>
</dbReference>
<protein>
    <submittedName>
        <fullName evidence="1">Uncharacterized protein</fullName>
    </submittedName>
</protein>
<name>A0A7C2BEV3_THERO</name>
<gene>
    <name evidence="1" type="ORF">ENP47_12440</name>
</gene>
<evidence type="ECO:0000313" key="1">
    <source>
        <dbReference type="EMBL" id="HEF66387.1"/>
    </source>
</evidence>
<proteinExistence type="predicted"/>
<sequence length="99" mass="10675">MVALKALKGALGMLFGSLVVAWVGASTILDLVAVWVAFGWPGVILALVMAPLAFFVAPFYAAFVQGFWWPLIVEYGGLLVLGAVFPLMEHRGHGEQRTE</sequence>
<reference evidence="1" key="1">
    <citation type="journal article" date="2020" name="mSystems">
        <title>Genome- and Community-Level Interaction Insights into Carbon Utilization and Element Cycling Functions of Hydrothermarchaeota in Hydrothermal Sediment.</title>
        <authorList>
            <person name="Zhou Z."/>
            <person name="Liu Y."/>
            <person name="Xu W."/>
            <person name="Pan J."/>
            <person name="Luo Z.H."/>
            <person name="Li M."/>
        </authorList>
    </citation>
    <scope>NUCLEOTIDE SEQUENCE [LARGE SCALE GENOMIC DNA]</scope>
    <source>
        <strain evidence="1">SpSt-222</strain>
    </source>
</reference>